<dbReference type="RefSeq" id="WP_042442920.1">
    <property type="nucleotide sequence ID" value="NZ_BBPN01000003.1"/>
</dbReference>
<dbReference type="AlphaFoldDB" id="A0A1H7PE49"/>
<accession>A0A1H7PE49</accession>
<dbReference type="Proteomes" id="UP000183015">
    <property type="component" value="Unassembled WGS sequence"/>
</dbReference>
<reference evidence="2" key="1">
    <citation type="submission" date="2016-10" db="EMBL/GenBank/DDBJ databases">
        <authorList>
            <person name="Varghese N."/>
        </authorList>
    </citation>
    <scope>NUCLEOTIDE SEQUENCE [LARGE SCALE GENOMIC DNA]</scope>
    <source>
        <strain evidence="2">DSM 45096 / BCRC 16803 / CGMCC 4.1857 / CIP 109030 / JCM 12277 / KCTC 19219 / NBRC 100920 / 33214</strain>
    </source>
</reference>
<dbReference type="EMBL" id="FOAZ01000007">
    <property type="protein sequence ID" value="SEL33357.1"/>
    <property type="molecule type" value="Genomic_DNA"/>
</dbReference>
<organism evidence="1 2">
    <name type="scientific">Streptacidiphilus jiangxiensis</name>
    <dbReference type="NCBI Taxonomy" id="235985"/>
    <lineage>
        <taxon>Bacteria</taxon>
        <taxon>Bacillati</taxon>
        <taxon>Actinomycetota</taxon>
        <taxon>Actinomycetes</taxon>
        <taxon>Kitasatosporales</taxon>
        <taxon>Streptomycetaceae</taxon>
        <taxon>Streptacidiphilus</taxon>
    </lineage>
</organism>
<protein>
    <submittedName>
        <fullName evidence="1">Uncharacterized protein</fullName>
    </submittedName>
</protein>
<evidence type="ECO:0000313" key="1">
    <source>
        <dbReference type="EMBL" id="SEL33357.1"/>
    </source>
</evidence>
<sequence>MTKTHVALEAVEIALAAIEDEITAHAPRPGAAPVNLQQLRTFRSNLQTLRDQLMSGRVPPRGQRLTGMGRMITDSWPFDSQLGQTLLNAEQHYLDL</sequence>
<gene>
    <name evidence="1" type="ORF">SAMN05414137_107318</name>
</gene>
<keyword evidence="2" id="KW-1185">Reference proteome</keyword>
<dbReference type="OrthoDB" id="9429678at2"/>
<proteinExistence type="predicted"/>
<evidence type="ECO:0000313" key="2">
    <source>
        <dbReference type="Proteomes" id="UP000183015"/>
    </source>
</evidence>
<name>A0A1H7PE49_STRJI</name>